<dbReference type="AlphaFoldDB" id="A0A0G0NXD8"/>
<evidence type="ECO:0000313" key="5">
    <source>
        <dbReference type="Proteomes" id="UP000033934"/>
    </source>
</evidence>
<dbReference type="PRINTS" id="PR00990">
    <property type="entry name" value="RIBOKINASE"/>
</dbReference>
<dbReference type="PANTHER" id="PTHR10584:SF166">
    <property type="entry name" value="RIBOKINASE"/>
    <property type="match status" value="1"/>
</dbReference>
<sequence length="332" mass="36753">MFDITIIGDVTWDNLLMVDTAEAELHCRRKNLECELCFTYGKKIPIREVVQSVGGNAANVAVASSRLGLKTSIITSIASDKTGLKILETLKSENINTANIQRLTDTDSNFSTIIVFKGERTILVHHQAIDYNLPEISTPWIYLTSMAAKSDQIHSQIIANINKNHSKLIFQPGTHQIRFGLKGLKNILASTEVFIANLSEFQQVLDLKEEKLNYSEDIKIRLIMEKLATNGPKIVILTNGLDGAYLLNDEHFYHINAWPNRQLVDQTGAGDAFASGFVSATILRKNVEQALQWGIANSGSVVESIGAQAGLLSFNEIVQIINKDQIPTVKSF</sequence>
<dbReference type="EMBL" id="LBVO01000003">
    <property type="protein sequence ID" value="KKQ90554.1"/>
    <property type="molecule type" value="Genomic_DNA"/>
</dbReference>
<evidence type="ECO:0000313" key="4">
    <source>
        <dbReference type="EMBL" id="KKQ90554.1"/>
    </source>
</evidence>
<keyword evidence="2" id="KW-0418">Kinase</keyword>
<keyword evidence="1" id="KW-0808">Transferase</keyword>
<accession>A0A0G0NXD8</accession>
<dbReference type="GO" id="GO:0016301">
    <property type="term" value="F:kinase activity"/>
    <property type="evidence" value="ECO:0007669"/>
    <property type="project" value="UniProtKB-KW"/>
</dbReference>
<dbReference type="InterPro" id="IPR002139">
    <property type="entry name" value="Ribo/fructo_kinase"/>
</dbReference>
<protein>
    <recommendedName>
        <fullName evidence="3">Carbohydrate kinase PfkB domain-containing protein</fullName>
    </recommendedName>
</protein>
<dbReference type="Pfam" id="PF00294">
    <property type="entry name" value="PfkB"/>
    <property type="match status" value="1"/>
</dbReference>
<dbReference type="Proteomes" id="UP000033934">
    <property type="component" value="Unassembled WGS sequence"/>
</dbReference>
<evidence type="ECO:0000259" key="3">
    <source>
        <dbReference type="Pfam" id="PF00294"/>
    </source>
</evidence>
<evidence type="ECO:0000256" key="2">
    <source>
        <dbReference type="ARBA" id="ARBA00022777"/>
    </source>
</evidence>
<dbReference type="Gene3D" id="3.40.1190.20">
    <property type="match status" value="1"/>
</dbReference>
<gene>
    <name evidence="4" type="ORF">UT11_C0003G0008</name>
</gene>
<comment type="caution">
    <text evidence="4">The sequence shown here is derived from an EMBL/GenBank/DDBJ whole genome shotgun (WGS) entry which is preliminary data.</text>
</comment>
<dbReference type="InterPro" id="IPR029056">
    <property type="entry name" value="Ribokinase-like"/>
</dbReference>
<dbReference type="PANTHER" id="PTHR10584">
    <property type="entry name" value="SUGAR KINASE"/>
    <property type="match status" value="1"/>
</dbReference>
<reference evidence="4 5" key="1">
    <citation type="journal article" date="2015" name="Nature">
        <title>rRNA introns, odd ribosomes, and small enigmatic genomes across a large radiation of phyla.</title>
        <authorList>
            <person name="Brown C.T."/>
            <person name="Hug L.A."/>
            <person name="Thomas B.C."/>
            <person name="Sharon I."/>
            <person name="Castelle C.J."/>
            <person name="Singh A."/>
            <person name="Wilkins M.J."/>
            <person name="Williams K.H."/>
            <person name="Banfield J.F."/>
        </authorList>
    </citation>
    <scope>NUCLEOTIDE SEQUENCE [LARGE SCALE GENOMIC DNA]</scope>
</reference>
<name>A0A0G0NXD8_9BACT</name>
<dbReference type="GO" id="GO:0006796">
    <property type="term" value="P:phosphate-containing compound metabolic process"/>
    <property type="evidence" value="ECO:0007669"/>
    <property type="project" value="UniProtKB-ARBA"/>
</dbReference>
<evidence type="ECO:0000256" key="1">
    <source>
        <dbReference type="ARBA" id="ARBA00022679"/>
    </source>
</evidence>
<dbReference type="SUPFAM" id="SSF53613">
    <property type="entry name" value="Ribokinase-like"/>
    <property type="match status" value="1"/>
</dbReference>
<organism evidence="4 5">
    <name type="scientific">Berkelbacteria bacterium GW2011_GWA2_38_9</name>
    <dbReference type="NCBI Taxonomy" id="1618334"/>
    <lineage>
        <taxon>Bacteria</taxon>
        <taxon>Candidatus Berkelbacteria</taxon>
    </lineage>
</organism>
<feature type="domain" description="Carbohydrate kinase PfkB" evidence="3">
    <location>
        <begin position="40"/>
        <end position="310"/>
    </location>
</feature>
<dbReference type="InterPro" id="IPR011611">
    <property type="entry name" value="PfkB_dom"/>
</dbReference>
<proteinExistence type="predicted"/>